<keyword evidence="1" id="KW-0472">Membrane</keyword>
<dbReference type="AlphaFoldDB" id="A0A2M7TN20"/>
<evidence type="ECO:0000313" key="3">
    <source>
        <dbReference type="Proteomes" id="UP000229753"/>
    </source>
</evidence>
<name>A0A2M7TN20_9BACT</name>
<feature type="transmembrane region" description="Helical" evidence="1">
    <location>
        <begin position="617"/>
        <end position="645"/>
    </location>
</feature>
<sequence>MIQTTKQEKLGTLLALIFKLQDETSFPDQKQRQEALNKLIIYAQQIGLSLDPDDPEFLPTLLIKILEESTKPTELPPGNLPPQELTEIYEKEKQEKEAQIQEAIGSPKAYSDYHNYIELFKQWVLKNKPQLPDQLATAIAEKSAQKTIVSLEPIAQPNVLSEEDKNKILEQAEKIVKDELKKIEFEDKTVIQGTEKITTKKPQKIPGIQLPIIPEEFRETIKAQSIKIAASPQIIRPLQETVRTKTIPYREIPLSDNIIKKLEQPPEEITFLPLYTLLHPKVLTTWIEKKLYTIPAKILKIGTEEATSEWQAMAQQGLFTEDYQSSIETLKDWGASIDHPLIKKLEDKAEHFKEQQKIPYKIKKGISLIQSWRDTAAAKILKHYYHFDKITGRHKIYDKDLKANLPKLSPDLVWSQGGYAGFLRNTLSHFRFVIRSYEKISKFVTKGKYTSILIPVRNFFSQKITQPVIRWLAKTAAGKAVKAGAKKAAVWAATKLGIKIGVKVGVAAAGAATGPPGWVVAAITIGLDILKALSKKIFGFIRKIIQDPEKALGSVGLGVLLLVFVPMPIALIGILPITIGGIGLVSFTLAPATLTTIGGGIGAFFTAIATLPFTLPIALFVIILLSVLAGLTLFIVMVVSGAFILPSKVAEVTPTAISPYESEYFSVTKSATPDKLDNSDLEKTPPPSIEYTVKIKAKKDSNGNDYKLTINSITETVSLSYDQKSGKQLSVSPHSFEKDLDEIEHINVASWETKYKIYLFPGFENTAIINTITAEITIEGITGTHPAVASAIVIIGNPPVDCPSGYPTDHGVITQGPFGGYSHRYGSIHDPYGPNQIAIDISGPGFSGYVPVRATHNGNLQQASCGTSGCG</sequence>
<gene>
    <name evidence="2" type="ORF">COY29_02325</name>
</gene>
<reference evidence="3" key="1">
    <citation type="submission" date="2017-09" db="EMBL/GenBank/DDBJ databases">
        <title>Depth-based differentiation of microbial function through sediment-hosted aquifers and enrichment of novel symbionts in the deep terrestrial subsurface.</title>
        <authorList>
            <person name="Probst A.J."/>
            <person name="Ladd B."/>
            <person name="Jarett J.K."/>
            <person name="Geller-Mcgrath D.E."/>
            <person name="Sieber C.M.K."/>
            <person name="Emerson J.B."/>
            <person name="Anantharaman K."/>
            <person name="Thomas B.C."/>
            <person name="Malmstrom R."/>
            <person name="Stieglmeier M."/>
            <person name="Klingl A."/>
            <person name="Woyke T."/>
            <person name="Ryan C.M."/>
            <person name="Banfield J.F."/>
        </authorList>
    </citation>
    <scope>NUCLEOTIDE SEQUENCE [LARGE SCALE GENOMIC DNA]</scope>
</reference>
<feature type="transmembrane region" description="Helical" evidence="1">
    <location>
        <begin position="551"/>
        <end position="575"/>
    </location>
</feature>
<comment type="caution">
    <text evidence="2">The sequence shown here is derived from an EMBL/GenBank/DDBJ whole genome shotgun (WGS) entry which is preliminary data.</text>
</comment>
<proteinExistence type="predicted"/>
<organism evidence="2 3">
    <name type="scientific">Candidatus Woesebacteria bacterium CG_4_10_14_0_2_um_filter_39_14</name>
    <dbReference type="NCBI Taxonomy" id="1975054"/>
    <lineage>
        <taxon>Bacteria</taxon>
        <taxon>Candidatus Woeseibacteriota</taxon>
    </lineage>
</organism>
<feature type="transmembrane region" description="Helical" evidence="1">
    <location>
        <begin position="581"/>
        <end position="605"/>
    </location>
</feature>
<keyword evidence="1" id="KW-0812">Transmembrane</keyword>
<feature type="non-terminal residue" evidence="2">
    <location>
        <position position="871"/>
    </location>
</feature>
<protein>
    <submittedName>
        <fullName evidence="2">Uncharacterized protein</fullName>
    </submittedName>
</protein>
<accession>A0A2M7TN20</accession>
<dbReference type="Proteomes" id="UP000229753">
    <property type="component" value="Unassembled WGS sequence"/>
</dbReference>
<keyword evidence="1" id="KW-1133">Transmembrane helix</keyword>
<evidence type="ECO:0000256" key="1">
    <source>
        <dbReference type="SAM" id="Phobius"/>
    </source>
</evidence>
<dbReference type="EMBL" id="PFNO01000075">
    <property type="protein sequence ID" value="PIZ49166.1"/>
    <property type="molecule type" value="Genomic_DNA"/>
</dbReference>
<feature type="transmembrane region" description="Helical" evidence="1">
    <location>
        <begin position="504"/>
        <end position="530"/>
    </location>
</feature>
<evidence type="ECO:0000313" key="2">
    <source>
        <dbReference type="EMBL" id="PIZ49166.1"/>
    </source>
</evidence>